<reference evidence="3 4" key="1">
    <citation type="journal article" date="2018" name="Nat. Ecol. Evol.">
        <title>Pezizomycetes genomes reveal the molecular basis of ectomycorrhizal truffle lifestyle.</title>
        <authorList>
            <person name="Murat C."/>
            <person name="Payen T."/>
            <person name="Noel B."/>
            <person name="Kuo A."/>
            <person name="Morin E."/>
            <person name="Chen J."/>
            <person name="Kohler A."/>
            <person name="Krizsan K."/>
            <person name="Balestrini R."/>
            <person name="Da Silva C."/>
            <person name="Montanini B."/>
            <person name="Hainaut M."/>
            <person name="Levati E."/>
            <person name="Barry K.W."/>
            <person name="Belfiori B."/>
            <person name="Cichocki N."/>
            <person name="Clum A."/>
            <person name="Dockter R.B."/>
            <person name="Fauchery L."/>
            <person name="Guy J."/>
            <person name="Iotti M."/>
            <person name="Le Tacon F."/>
            <person name="Lindquist E.A."/>
            <person name="Lipzen A."/>
            <person name="Malagnac F."/>
            <person name="Mello A."/>
            <person name="Molinier V."/>
            <person name="Miyauchi S."/>
            <person name="Poulain J."/>
            <person name="Riccioni C."/>
            <person name="Rubini A."/>
            <person name="Sitrit Y."/>
            <person name="Splivallo R."/>
            <person name="Traeger S."/>
            <person name="Wang M."/>
            <person name="Zifcakova L."/>
            <person name="Wipf D."/>
            <person name="Zambonelli A."/>
            <person name="Paolocci F."/>
            <person name="Nowrousian M."/>
            <person name="Ottonello S."/>
            <person name="Baldrian P."/>
            <person name="Spatafora J.W."/>
            <person name="Henrissat B."/>
            <person name="Nagy L.G."/>
            <person name="Aury J.M."/>
            <person name="Wincker P."/>
            <person name="Grigoriev I.V."/>
            <person name="Bonfante P."/>
            <person name="Martin F.M."/>
        </authorList>
    </citation>
    <scope>NUCLEOTIDE SEQUENCE [LARGE SCALE GENOMIC DNA]</scope>
    <source>
        <strain evidence="3 4">RN42</strain>
    </source>
</reference>
<accession>A0A3N4IE18</accession>
<dbReference type="EMBL" id="ML119668">
    <property type="protein sequence ID" value="RPA82938.1"/>
    <property type="molecule type" value="Genomic_DNA"/>
</dbReference>
<proteinExistence type="predicted"/>
<evidence type="ECO:0000256" key="2">
    <source>
        <dbReference type="SAM" id="Phobius"/>
    </source>
</evidence>
<sequence>MSTSYYTRTYYSAERPSTLLTLPLRKVTTSNELRPEPSTTSPSVSTIKPLETTTNTLVVTKTDSVIASSPTGTDTIIIPPHAHPTPDSERLPINSNEPKPEARLSTPQIAGIATSAIAILVLVAISWLILRRRKRWQQMREAEEIFEKDGEMVGMGGEALPDKKIEEMPTGREAVEVSGLDISYEMPTGRGAVEVSGLDIAYEMPATPVLDSNRKNGDELTELDGGKERRKELEPPSTSTRESTGLVGGNSKASHEHDDMKYGKYIDDGSS</sequence>
<feature type="region of interest" description="Disordered" evidence="1">
    <location>
        <begin position="28"/>
        <end position="47"/>
    </location>
</feature>
<feature type="compositionally biased region" description="Low complexity" evidence="1">
    <location>
        <begin position="36"/>
        <end position="47"/>
    </location>
</feature>
<gene>
    <name evidence="3" type="ORF">BJ508DRAFT_325097</name>
</gene>
<protein>
    <submittedName>
        <fullName evidence="3">Uncharacterized protein</fullName>
    </submittedName>
</protein>
<dbReference type="AlphaFoldDB" id="A0A3N4IE18"/>
<organism evidence="3 4">
    <name type="scientific">Ascobolus immersus RN42</name>
    <dbReference type="NCBI Taxonomy" id="1160509"/>
    <lineage>
        <taxon>Eukaryota</taxon>
        <taxon>Fungi</taxon>
        <taxon>Dikarya</taxon>
        <taxon>Ascomycota</taxon>
        <taxon>Pezizomycotina</taxon>
        <taxon>Pezizomycetes</taxon>
        <taxon>Pezizales</taxon>
        <taxon>Ascobolaceae</taxon>
        <taxon>Ascobolus</taxon>
    </lineage>
</organism>
<feature type="region of interest" description="Disordered" evidence="1">
    <location>
        <begin position="208"/>
        <end position="271"/>
    </location>
</feature>
<keyword evidence="2" id="KW-0812">Transmembrane</keyword>
<feature type="region of interest" description="Disordered" evidence="1">
    <location>
        <begin position="69"/>
        <end position="102"/>
    </location>
</feature>
<keyword evidence="2" id="KW-0472">Membrane</keyword>
<feature type="compositionally biased region" description="Basic and acidic residues" evidence="1">
    <location>
        <begin position="253"/>
        <end position="271"/>
    </location>
</feature>
<evidence type="ECO:0000313" key="4">
    <source>
        <dbReference type="Proteomes" id="UP000275078"/>
    </source>
</evidence>
<keyword evidence="2" id="KW-1133">Transmembrane helix</keyword>
<name>A0A3N4IE18_ASCIM</name>
<evidence type="ECO:0000313" key="3">
    <source>
        <dbReference type="EMBL" id="RPA82938.1"/>
    </source>
</evidence>
<dbReference type="Proteomes" id="UP000275078">
    <property type="component" value="Unassembled WGS sequence"/>
</dbReference>
<keyword evidence="4" id="KW-1185">Reference proteome</keyword>
<feature type="compositionally biased region" description="Basic and acidic residues" evidence="1">
    <location>
        <begin position="212"/>
        <end position="234"/>
    </location>
</feature>
<feature type="transmembrane region" description="Helical" evidence="2">
    <location>
        <begin position="109"/>
        <end position="130"/>
    </location>
</feature>
<evidence type="ECO:0000256" key="1">
    <source>
        <dbReference type="SAM" id="MobiDB-lite"/>
    </source>
</evidence>